<dbReference type="AlphaFoldDB" id="A0A7H1N5G6"/>
<organism evidence="3 4">
    <name type="scientific">Defluviicoccus vanus</name>
    <dbReference type="NCBI Taxonomy" id="111831"/>
    <lineage>
        <taxon>Bacteria</taxon>
        <taxon>Pseudomonadati</taxon>
        <taxon>Pseudomonadota</taxon>
        <taxon>Alphaproteobacteria</taxon>
        <taxon>Rhodospirillales</taxon>
        <taxon>Rhodospirillaceae</taxon>
        <taxon>Defluviicoccus</taxon>
    </lineage>
</organism>
<dbReference type="Proteomes" id="UP000516369">
    <property type="component" value="Chromosome"/>
</dbReference>
<dbReference type="EMBL" id="CP053923">
    <property type="protein sequence ID" value="QNT70952.1"/>
    <property type="molecule type" value="Genomic_DNA"/>
</dbReference>
<comment type="similarity">
    <text evidence="1">Belongs to the HesB/IscA family.</text>
</comment>
<reference evidence="3 4" key="1">
    <citation type="submission" date="2020-05" db="EMBL/GenBank/DDBJ databases">
        <title>Complete closed genome sequence of Defluviicoccus vanus.</title>
        <authorList>
            <person name="Bessarab I."/>
            <person name="Arumugam K."/>
            <person name="Maszenan A.M."/>
            <person name="Seviour R.J."/>
            <person name="Williams R.B."/>
        </authorList>
    </citation>
    <scope>NUCLEOTIDE SEQUENCE [LARGE SCALE GENOMIC DNA]</scope>
    <source>
        <strain evidence="3 4">Ben 114</strain>
    </source>
</reference>
<dbReference type="Gene3D" id="2.60.300.12">
    <property type="entry name" value="HesB-like domain"/>
    <property type="match status" value="1"/>
</dbReference>
<proteinExistence type="inferred from homology"/>
<accession>A0A7H1N5G6</accession>
<evidence type="ECO:0000313" key="3">
    <source>
        <dbReference type="EMBL" id="QNT70952.1"/>
    </source>
</evidence>
<evidence type="ECO:0000259" key="2">
    <source>
        <dbReference type="Pfam" id="PF01521"/>
    </source>
</evidence>
<dbReference type="GO" id="GO:0016226">
    <property type="term" value="P:iron-sulfur cluster assembly"/>
    <property type="evidence" value="ECO:0007669"/>
    <property type="project" value="InterPro"/>
</dbReference>
<dbReference type="PROSITE" id="PS01152">
    <property type="entry name" value="HESB"/>
    <property type="match status" value="1"/>
</dbReference>
<dbReference type="NCBIfam" id="TIGR00049">
    <property type="entry name" value="iron-sulfur cluster assembly accessory protein"/>
    <property type="match status" value="1"/>
</dbReference>
<keyword evidence="4" id="KW-1185">Reference proteome</keyword>
<gene>
    <name evidence="3" type="ORF">HQ394_18595</name>
</gene>
<dbReference type="InterPro" id="IPR016092">
    <property type="entry name" value="ATAP"/>
</dbReference>
<dbReference type="Pfam" id="PF01521">
    <property type="entry name" value="Fe-S_biosyn"/>
    <property type="match status" value="1"/>
</dbReference>
<dbReference type="SUPFAM" id="SSF89360">
    <property type="entry name" value="HesB-like domain"/>
    <property type="match status" value="1"/>
</dbReference>
<protein>
    <submittedName>
        <fullName evidence="3">Iron-sulfur cluster assembly accessory protein</fullName>
    </submittedName>
</protein>
<dbReference type="InterPro" id="IPR035903">
    <property type="entry name" value="HesB-like_dom_sf"/>
</dbReference>
<dbReference type="InterPro" id="IPR017870">
    <property type="entry name" value="FeS_cluster_insertion_CS"/>
</dbReference>
<dbReference type="GO" id="GO:0051537">
    <property type="term" value="F:2 iron, 2 sulfur cluster binding"/>
    <property type="evidence" value="ECO:0007669"/>
    <property type="project" value="UniProtKB-ARBA"/>
</dbReference>
<evidence type="ECO:0000256" key="1">
    <source>
        <dbReference type="ARBA" id="ARBA00006718"/>
    </source>
</evidence>
<dbReference type="PANTHER" id="PTHR10072:SF41">
    <property type="entry name" value="IRON-SULFUR CLUSTER ASSEMBLY 1 HOMOLOG, MITOCHONDRIAL"/>
    <property type="match status" value="1"/>
</dbReference>
<name>A0A7H1N5G6_9PROT</name>
<sequence>MVALTDNAKEVLRRLIANSNGQATGLRISVQEGGCAGLKYILGLDANARKVDQVYEFDGVQVFIDPFSLPMIDGMHIDYVESVEAAGFVFNNPNIGNRCACGKSFTP</sequence>
<dbReference type="KEGG" id="dvn:HQ394_18595"/>
<evidence type="ECO:0000313" key="4">
    <source>
        <dbReference type="Proteomes" id="UP000516369"/>
    </source>
</evidence>
<dbReference type="GO" id="GO:0005737">
    <property type="term" value="C:cytoplasm"/>
    <property type="evidence" value="ECO:0007669"/>
    <property type="project" value="TreeGrafter"/>
</dbReference>
<dbReference type="InterPro" id="IPR000361">
    <property type="entry name" value="ATAP_core_dom"/>
</dbReference>
<dbReference type="InterPro" id="IPR050322">
    <property type="entry name" value="Fe-S_cluster_asmbl/transfer"/>
</dbReference>
<dbReference type="RefSeq" id="WP_190261412.1">
    <property type="nucleotide sequence ID" value="NZ_CP053923.1"/>
</dbReference>
<dbReference type="PANTHER" id="PTHR10072">
    <property type="entry name" value="IRON-SULFUR CLUSTER ASSEMBLY PROTEIN"/>
    <property type="match status" value="1"/>
</dbReference>
<feature type="domain" description="Core" evidence="2">
    <location>
        <begin position="2"/>
        <end position="103"/>
    </location>
</feature>